<evidence type="ECO:0000313" key="7">
    <source>
        <dbReference type="RefSeq" id="XP_030751665.1"/>
    </source>
</evidence>
<feature type="compositionally biased region" description="Low complexity" evidence="1">
    <location>
        <begin position="66"/>
        <end position="88"/>
    </location>
</feature>
<dbReference type="OrthoDB" id="6740508at2759"/>
<dbReference type="InterPro" id="IPR032718">
    <property type="entry name" value="PGBD4_Znf_C"/>
</dbReference>
<evidence type="ECO:0000313" key="8">
    <source>
        <dbReference type="RefSeq" id="XP_030753278.1"/>
    </source>
</evidence>
<feature type="domain" description="PiggyBac transposable element-derived protein" evidence="4">
    <location>
        <begin position="150"/>
        <end position="500"/>
    </location>
</feature>
<dbReference type="InterPro" id="IPR029526">
    <property type="entry name" value="PGBD"/>
</dbReference>
<protein>
    <submittedName>
        <fullName evidence="6 7 8">PiggyBac transposable element-derived protein 4-like</fullName>
    </submittedName>
</protein>
<feature type="domain" description="PiggyBac transposable element-derived protein 4 C-terminal zinc-finger" evidence="3">
    <location>
        <begin position="545"/>
        <end position="592"/>
    </location>
</feature>
<name>A0A6J2XSL4_SITOR</name>
<proteinExistence type="predicted"/>
<evidence type="ECO:0000259" key="3">
    <source>
        <dbReference type="Pfam" id="PF13842"/>
    </source>
</evidence>
<feature type="signal peptide" evidence="2">
    <location>
        <begin position="1"/>
        <end position="23"/>
    </location>
</feature>
<evidence type="ECO:0000256" key="2">
    <source>
        <dbReference type="SAM" id="SignalP"/>
    </source>
</evidence>
<dbReference type="PANTHER" id="PTHR46599">
    <property type="entry name" value="PIGGYBAC TRANSPOSABLE ELEMENT-DERIVED PROTEIN 4"/>
    <property type="match status" value="1"/>
</dbReference>
<evidence type="ECO:0000313" key="5">
    <source>
        <dbReference type="Proteomes" id="UP000504635"/>
    </source>
</evidence>
<feature type="chain" id="PRO_5044642862" evidence="2">
    <location>
        <begin position="24"/>
        <end position="596"/>
    </location>
</feature>
<feature type="compositionally biased region" description="Basic and acidic residues" evidence="1">
    <location>
        <begin position="89"/>
        <end position="101"/>
    </location>
</feature>
<evidence type="ECO:0000259" key="4">
    <source>
        <dbReference type="Pfam" id="PF13843"/>
    </source>
</evidence>
<accession>A0A6J2XSL4</accession>
<evidence type="ECO:0000313" key="10">
    <source>
        <dbReference type="RefSeq" id="XP_030762590.1"/>
    </source>
</evidence>
<dbReference type="KEGG" id="soy:115880530"/>
<feature type="region of interest" description="Disordered" evidence="1">
    <location>
        <begin position="61"/>
        <end position="119"/>
    </location>
</feature>
<keyword evidence="2" id="KW-0732">Signal</keyword>
<dbReference type="KEGG" id="soy:115879138"/>
<sequence length="596" mass="69588">MFATYLLVTRVIIFPLMLFQCLAGMAKRTFLSEKDLQEEADKIMNSENNENLSQMLEPDEIPEMFSDSGSSYKPSSESGSSVEHCPSSDSEHFSDEPHSDLDENVPDNEPTNNQDDIDSDWVEIDGEPEIFDFLEIEGLKVNILESSTVRYIFELLFDDNLFEKICEWINLRALSVIGNVIPKHSTMNKWKPITPDEFRRFLALCMLMGNIKMPNVKCYWSRNPLYAHPIFGNTMSRNRFEQILRCLCFTKKDDIKTSRLHKIEQVADHLFENIRQVLYPGKNLSLDEALLLWRGRLIFRQYIPNKSAKYGIKLYELCTPDGFVLECLVYTGKDTVNNETGHAQAVVTKLAERYFGKGHTLYLDNYYNSVTLAEFLYEKKTHVVGTLRKNRKGNPKVVVNYKLRKGESIFRKKKNLMVLKWKDKRDVLMITTLHGPGSEKTTNKRGAEQEKPSVVVDYNKHMSGVDRSDQMLSYYTTPRKTIRWYLKLFFHFVDICLWNGTYLHNVAKKKKITYLEFRELLIHDYLQVQLPSRKSQVKHSSHYPKKTEKRRRCRICSSKKKRSLTFFLCEKCKDKDGKVIGLCVDPCFREYHEGSQ</sequence>
<reference evidence="6 7" key="1">
    <citation type="submission" date="2025-04" db="UniProtKB">
        <authorList>
            <consortium name="RefSeq"/>
        </authorList>
    </citation>
    <scope>IDENTIFICATION</scope>
    <source>
        <tissue evidence="6 7">Gonads</tissue>
    </source>
</reference>
<dbReference type="KEGG" id="soy:115877047"/>
<evidence type="ECO:0000313" key="9">
    <source>
        <dbReference type="RefSeq" id="XP_030753609.1"/>
    </source>
</evidence>
<dbReference type="Pfam" id="PF13843">
    <property type="entry name" value="DDE_Tnp_1_7"/>
    <property type="match status" value="1"/>
</dbReference>
<keyword evidence="5" id="KW-1185">Reference proteome</keyword>
<dbReference type="Pfam" id="PF13842">
    <property type="entry name" value="zf-Tnp_2"/>
    <property type="match status" value="1"/>
</dbReference>
<evidence type="ECO:0000256" key="1">
    <source>
        <dbReference type="SAM" id="MobiDB-lite"/>
    </source>
</evidence>
<dbReference type="RefSeq" id="XP_030753278.1">
    <property type="nucleotide sequence ID" value="XM_030897418.1"/>
</dbReference>
<organism evidence="5 9">
    <name type="scientific">Sitophilus oryzae</name>
    <name type="common">Rice weevil</name>
    <name type="synonym">Curculio oryzae</name>
    <dbReference type="NCBI Taxonomy" id="7048"/>
    <lineage>
        <taxon>Eukaryota</taxon>
        <taxon>Metazoa</taxon>
        <taxon>Ecdysozoa</taxon>
        <taxon>Arthropoda</taxon>
        <taxon>Hexapoda</taxon>
        <taxon>Insecta</taxon>
        <taxon>Pterygota</taxon>
        <taxon>Neoptera</taxon>
        <taxon>Endopterygota</taxon>
        <taxon>Coleoptera</taxon>
        <taxon>Polyphaga</taxon>
        <taxon>Cucujiformia</taxon>
        <taxon>Curculionidae</taxon>
        <taxon>Dryophthorinae</taxon>
        <taxon>Sitophilus</taxon>
    </lineage>
</organism>
<dbReference type="RefSeq" id="XP_030762590.1">
    <property type="nucleotide sequence ID" value="XM_030906730.1"/>
</dbReference>
<dbReference type="GeneID" id="115880530"/>
<dbReference type="RefSeq" id="XP_030748973.1">
    <property type="nucleotide sequence ID" value="XM_030893113.1"/>
</dbReference>
<dbReference type="AlphaFoldDB" id="A0A6J2XSL4"/>
<dbReference type="PANTHER" id="PTHR46599:SF3">
    <property type="entry name" value="PIGGYBAC TRANSPOSABLE ELEMENT-DERIVED PROTEIN 4"/>
    <property type="match status" value="1"/>
</dbReference>
<evidence type="ECO:0000313" key="6">
    <source>
        <dbReference type="RefSeq" id="XP_030748973.1"/>
    </source>
</evidence>
<dbReference type="KEGG" id="soy:115887328"/>
<dbReference type="RefSeq" id="XP_030751665.1">
    <property type="nucleotide sequence ID" value="XM_030895805.1"/>
</dbReference>
<dbReference type="RefSeq" id="XP_030753609.1">
    <property type="nucleotide sequence ID" value="XM_030897749.1"/>
</dbReference>
<dbReference type="KEGG" id="soy:115880246"/>
<gene>
    <name evidence="9" type="primary">LOC115880530</name>
    <name evidence="6" type="synonym">LOC115877047</name>
    <name evidence="7" type="synonym">LOC115879138</name>
    <name evidence="8" type="synonym">LOC115880246</name>
    <name evidence="10" type="synonym">LOC115887328</name>
</gene>
<dbReference type="Proteomes" id="UP000504635">
    <property type="component" value="Unplaced"/>
</dbReference>